<accession>A0AAV4B5A7</accession>
<keyword evidence="2" id="KW-1185">Reference proteome</keyword>
<reference evidence="1 2" key="1">
    <citation type="journal article" date="2021" name="Elife">
        <title>Chloroplast acquisition without the gene transfer in kleptoplastic sea slugs, Plakobranchus ocellatus.</title>
        <authorList>
            <person name="Maeda T."/>
            <person name="Takahashi S."/>
            <person name="Yoshida T."/>
            <person name="Shimamura S."/>
            <person name="Takaki Y."/>
            <person name="Nagai Y."/>
            <person name="Toyoda A."/>
            <person name="Suzuki Y."/>
            <person name="Arimoto A."/>
            <person name="Ishii H."/>
            <person name="Satoh N."/>
            <person name="Nishiyama T."/>
            <person name="Hasebe M."/>
            <person name="Maruyama T."/>
            <person name="Minagawa J."/>
            <person name="Obokata J."/>
            <person name="Shigenobu S."/>
        </authorList>
    </citation>
    <scope>NUCLEOTIDE SEQUENCE [LARGE SCALE GENOMIC DNA]</scope>
</reference>
<comment type="caution">
    <text evidence="1">The sequence shown here is derived from an EMBL/GenBank/DDBJ whole genome shotgun (WGS) entry which is preliminary data.</text>
</comment>
<dbReference type="Proteomes" id="UP000735302">
    <property type="component" value="Unassembled WGS sequence"/>
</dbReference>
<dbReference type="EMBL" id="BLXT01004553">
    <property type="protein sequence ID" value="GFO14367.1"/>
    <property type="molecule type" value="Genomic_DNA"/>
</dbReference>
<protein>
    <submittedName>
        <fullName evidence="1">Uncharacterized protein</fullName>
    </submittedName>
</protein>
<sequence length="145" mass="16327">MWKHNFYNVHSSSFSSYVLDILQNASRQCSNSCSPVTPAGSNRAWSVTSDLLQRARNARMDLGLHSISVSIPLHFLTYPSIDSSSHGRLFSTSDPKTHHHTQATQIHPNNCTVVYIQPQRRVRIDLAEERASLWIKKANWLAAGV</sequence>
<proteinExistence type="predicted"/>
<evidence type="ECO:0000313" key="1">
    <source>
        <dbReference type="EMBL" id="GFO14367.1"/>
    </source>
</evidence>
<organism evidence="1 2">
    <name type="scientific">Plakobranchus ocellatus</name>
    <dbReference type="NCBI Taxonomy" id="259542"/>
    <lineage>
        <taxon>Eukaryota</taxon>
        <taxon>Metazoa</taxon>
        <taxon>Spiralia</taxon>
        <taxon>Lophotrochozoa</taxon>
        <taxon>Mollusca</taxon>
        <taxon>Gastropoda</taxon>
        <taxon>Heterobranchia</taxon>
        <taxon>Euthyneura</taxon>
        <taxon>Panpulmonata</taxon>
        <taxon>Sacoglossa</taxon>
        <taxon>Placobranchoidea</taxon>
        <taxon>Plakobranchidae</taxon>
        <taxon>Plakobranchus</taxon>
    </lineage>
</organism>
<gene>
    <name evidence="1" type="ORF">PoB_004087200</name>
</gene>
<evidence type="ECO:0000313" key="2">
    <source>
        <dbReference type="Proteomes" id="UP000735302"/>
    </source>
</evidence>
<name>A0AAV4B5A7_9GAST</name>
<dbReference type="AlphaFoldDB" id="A0AAV4B5A7"/>